<dbReference type="AlphaFoldDB" id="X0Z293"/>
<proteinExistence type="predicted"/>
<sequence length="48" mass="5985">MDNLALVVNTCDKYSHIWDAWYHYYKKYWKLDLPVYFLNETLDITFSF</sequence>
<reference evidence="1" key="1">
    <citation type="journal article" date="2014" name="Front. Microbiol.">
        <title>High frequency of phylogenetically diverse reductive dehalogenase-homologous genes in deep subseafloor sedimentary metagenomes.</title>
        <authorList>
            <person name="Kawai M."/>
            <person name="Futagami T."/>
            <person name="Toyoda A."/>
            <person name="Takaki Y."/>
            <person name="Nishi S."/>
            <person name="Hori S."/>
            <person name="Arai W."/>
            <person name="Tsubouchi T."/>
            <person name="Morono Y."/>
            <person name="Uchiyama I."/>
            <person name="Ito T."/>
            <person name="Fujiyama A."/>
            <person name="Inagaki F."/>
            <person name="Takami H."/>
        </authorList>
    </citation>
    <scope>NUCLEOTIDE SEQUENCE</scope>
    <source>
        <strain evidence="1">Expedition CK06-06</strain>
    </source>
</reference>
<dbReference type="EMBL" id="BART01009112">
    <property type="protein sequence ID" value="GAG63079.1"/>
    <property type="molecule type" value="Genomic_DNA"/>
</dbReference>
<organism evidence="1">
    <name type="scientific">marine sediment metagenome</name>
    <dbReference type="NCBI Taxonomy" id="412755"/>
    <lineage>
        <taxon>unclassified sequences</taxon>
        <taxon>metagenomes</taxon>
        <taxon>ecological metagenomes</taxon>
    </lineage>
</organism>
<comment type="caution">
    <text evidence="1">The sequence shown here is derived from an EMBL/GenBank/DDBJ whole genome shotgun (WGS) entry which is preliminary data.</text>
</comment>
<protein>
    <submittedName>
        <fullName evidence="1">Uncharacterized protein</fullName>
    </submittedName>
</protein>
<name>X0Z293_9ZZZZ</name>
<evidence type="ECO:0000313" key="1">
    <source>
        <dbReference type="EMBL" id="GAG63079.1"/>
    </source>
</evidence>
<gene>
    <name evidence="1" type="ORF">S01H4_20289</name>
</gene>
<accession>X0Z293</accession>